<dbReference type="Pfam" id="PF13561">
    <property type="entry name" value="adh_short_C2"/>
    <property type="match status" value="1"/>
</dbReference>
<dbReference type="InterPro" id="IPR020904">
    <property type="entry name" value="Sc_DH/Rdtase_CS"/>
</dbReference>
<dbReference type="SUPFAM" id="SSF51735">
    <property type="entry name" value="NAD(P)-binding Rossmann-fold domains"/>
    <property type="match status" value="1"/>
</dbReference>
<dbReference type="PANTHER" id="PTHR43639">
    <property type="entry name" value="OXIDOREDUCTASE, SHORT-CHAIN DEHYDROGENASE/REDUCTASE FAMILY (AFU_ORTHOLOGUE AFUA_5G02870)"/>
    <property type="match status" value="1"/>
</dbReference>
<evidence type="ECO:0000313" key="4">
    <source>
        <dbReference type="Proteomes" id="UP000006461"/>
    </source>
</evidence>
<evidence type="ECO:0000256" key="1">
    <source>
        <dbReference type="ARBA" id="ARBA00006484"/>
    </source>
</evidence>
<dbReference type="KEGG" id="mmar:MODMU_1763"/>
<dbReference type="OMA" id="NDWIQRT"/>
<reference evidence="3 4" key="1">
    <citation type="journal article" date="2012" name="J. Bacteriol.">
        <title>Genome Sequence of Radiation-Resistant Modestobacter marinus Strain BC501, a Representative Actinobacterium That Thrives on Calcareous Stone Surfaces.</title>
        <authorList>
            <person name="Normand P."/>
            <person name="Gury J."/>
            <person name="Pujic P."/>
            <person name="Chouaia B."/>
            <person name="Crotti E."/>
            <person name="Brusetti L."/>
            <person name="Daffonchio D."/>
            <person name="Vacherie B."/>
            <person name="Barbe V."/>
            <person name="Medigue C."/>
            <person name="Calteau A."/>
            <person name="Ghodhbane-Gtari F."/>
            <person name="Essoussi I."/>
            <person name="Nouioui I."/>
            <person name="Abbassi-Ghozzi I."/>
            <person name="Gtari M."/>
        </authorList>
    </citation>
    <scope>NUCLEOTIDE SEQUENCE [LARGE SCALE GENOMIC DNA]</scope>
    <source>
        <strain evidence="4">BC 501</strain>
    </source>
</reference>
<dbReference type="PROSITE" id="PS00061">
    <property type="entry name" value="ADH_SHORT"/>
    <property type="match status" value="1"/>
</dbReference>
<accession>I4EUY9</accession>
<gene>
    <name evidence="3" type="ordered locus">MODMU_1763</name>
</gene>
<keyword evidence="4" id="KW-1185">Reference proteome</keyword>
<keyword evidence="2" id="KW-0560">Oxidoreductase</keyword>
<dbReference type="EMBL" id="FO203431">
    <property type="protein sequence ID" value="CCH87202.1"/>
    <property type="molecule type" value="Genomic_DNA"/>
</dbReference>
<dbReference type="PRINTS" id="PR00080">
    <property type="entry name" value="SDRFAMILY"/>
</dbReference>
<dbReference type="OrthoDB" id="4380821at2"/>
<dbReference type="GO" id="GO:0016491">
    <property type="term" value="F:oxidoreductase activity"/>
    <property type="evidence" value="ECO:0007669"/>
    <property type="project" value="UniProtKB-KW"/>
</dbReference>
<sequence>MTSPSTLSGRLAGRTAIVTGSTSGIGAATARVLAAEGAHVVVSGRDADRAAAVVAGITAAGGRATSVPADLGGSHAQLRAFAAAATEALGGRVDVLVNNAGIYPVGATEDLADADLDALLAVNVRAPHVLVAAIAPAMAARGSGAIVTVGSWMARVGSPFGAMYTATKAADEQLTRSWAAEYGPRGVRVNTVAPGVTLTPGNEAAGAVLDAMAAATPAGVVVRPDDVARGVLYLVSDDAAMVHGTTLSVDGGISATRPA</sequence>
<dbReference type="eggNOG" id="COG1028">
    <property type="taxonomic scope" value="Bacteria"/>
</dbReference>
<dbReference type="HOGENOM" id="CLU_010194_1_2_11"/>
<dbReference type="InterPro" id="IPR036291">
    <property type="entry name" value="NAD(P)-bd_dom_sf"/>
</dbReference>
<dbReference type="CDD" id="cd05233">
    <property type="entry name" value="SDR_c"/>
    <property type="match status" value="1"/>
</dbReference>
<name>I4EUY9_MODI5</name>
<dbReference type="Proteomes" id="UP000006461">
    <property type="component" value="Chromosome"/>
</dbReference>
<proteinExistence type="inferred from homology"/>
<protein>
    <submittedName>
        <fullName evidence="3">Short chain dehydrogenase</fullName>
    </submittedName>
</protein>
<evidence type="ECO:0000313" key="3">
    <source>
        <dbReference type="EMBL" id="CCH87202.1"/>
    </source>
</evidence>
<dbReference type="InterPro" id="IPR002347">
    <property type="entry name" value="SDR_fam"/>
</dbReference>
<dbReference type="PRINTS" id="PR00081">
    <property type="entry name" value="GDHRDH"/>
</dbReference>
<dbReference type="STRING" id="477641.MODMU_1763"/>
<dbReference type="PANTHER" id="PTHR43639:SF1">
    <property type="entry name" value="SHORT-CHAIN DEHYDROGENASE_REDUCTASE FAMILY PROTEIN"/>
    <property type="match status" value="1"/>
</dbReference>
<dbReference type="Gene3D" id="3.40.50.720">
    <property type="entry name" value="NAD(P)-binding Rossmann-like Domain"/>
    <property type="match status" value="1"/>
</dbReference>
<dbReference type="FunFam" id="3.40.50.720:FF:000084">
    <property type="entry name" value="Short-chain dehydrogenase reductase"/>
    <property type="match status" value="1"/>
</dbReference>
<evidence type="ECO:0000256" key="2">
    <source>
        <dbReference type="ARBA" id="ARBA00023002"/>
    </source>
</evidence>
<dbReference type="PATRIC" id="fig|477641.3.peg.1660"/>
<organism evidence="3 4">
    <name type="scientific">Modestobacter italicus (strain DSM 44449 / CECT 9708 / BC 501)</name>
    <dbReference type="NCBI Taxonomy" id="2732864"/>
    <lineage>
        <taxon>Bacteria</taxon>
        <taxon>Bacillati</taxon>
        <taxon>Actinomycetota</taxon>
        <taxon>Actinomycetes</taxon>
        <taxon>Geodermatophilales</taxon>
        <taxon>Geodermatophilaceae</taxon>
        <taxon>Modestobacter</taxon>
    </lineage>
</organism>
<comment type="similarity">
    <text evidence="1">Belongs to the short-chain dehydrogenases/reductases (SDR) family.</text>
</comment>
<dbReference type="AlphaFoldDB" id="I4EUY9"/>